<evidence type="ECO:0000259" key="2">
    <source>
        <dbReference type="Pfam" id="PF04389"/>
    </source>
</evidence>
<dbReference type="Proteomes" id="UP000036834">
    <property type="component" value="Unassembled WGS sequence"/>
</dbReference>
<comment type="caution">
    <text evidence="4">The sequence shown here is derived from an EMBL/GenBank/DDBJ whole genome shotgun (WGS) entry which is preliminary data.</text>
</comment>
<dbReference type="SUPFAM" id="SSF53187">
    <property type="entry name" value="Zn-dependent exopeptidases"/>
    <property type="match status" value="1"/>
</dbReference>
<dbReference type="STRING" id="54915.ADS79_20690"/>
<name>A0A0K9YSR2_9BACL</name>
<evidence type="ECO:0000259" key="1">
    <source>
        <dbReference type="Pfam" id="PF02225"/>
    </source>
</evidence>
<dbReference type="InterPro" id="IPR045175">
    <property type="entry name" value="M28_fam"/>
</dbReference>
<dbReference type="Pfam" id="PF04389">
    <property type="entry name" value="Peptidase_M28"/>
    <property type="match status" value="1"/>
</dbReference>
<dbReference type="Proteomes" id="UP000319578">
    <property type="component" value="Unassembled WGS sequence"/>
</dbReference>
<gene>
    <name evidence="4" type="ORF">ADS79_20690</name>
    <name evidence="3" type="ORF">BRE01_02020</name>
</gene>
<accession>A0A0K9YSR2</accession>
<evidence type="ECO:0000313" key="3">
    <source>
        <dbReference type="EMBL" id="GED66500.1"/>
    </source>
</evidence>
<dbReference type="SUPFAM" id="SSF52025">
    <property type="entry name" value="PA domain"/>
    <property type="match status" value="1"/>
</dbReference>
<dbReference type="EMBL" id="BJON01000002">
    <property type="protein sequence ID" value="GED66500.1"/>
    <property type="molecule type" value="Genomic_DNA"/>
</dbReference>
<dbReference type="Pfam" id="PF02225">
    <property type="entry name" value="PA"/>
    <property type="match status" value="1"/>
</dbReference>
<evidence type="ECO:0000313" key="4">
    <source>
        <dbReference type="EMBL" id="KNB71230.1"/>
    </source>
</evidence>
<keyword evidence="6" id="KW-1185">Reference proteome</keyword>
<dbReference type="Gene3D" id="3.40.630.10">
    <property type="entry name" value="Zn peptidases"/>
    <property type="match status" value="1"/>
</dbReference>
<evidence type="ECO:0000313" key="6">
    <source>
        <dbReference type="Proteomes" id="UP000319578"/>
    </source>
</evidence>
<dbReference type="EMBL" id="LGIQ01000009">
    <property type="protein sequence ID" value="KNB71230.1"/>
    <property type="molecule type" value="Genomic_DNA"/>
</dbReference>
<sequence>MRSVRYFAISALLAWGMTLLPVPFTSAVSAKALPEWIDEDNLSRHMDHLARLPRPPATETEFAAGAYALETLRSYGYQTSLQPFYYYTYRKPSTLSFQVEGSTQSWNPSGLAFGSNGVANAPIVDSGQGTATDFENGKARGNIAFVKRGSITFAEKVRQAAAAGAVAVIIWNDRESEWKGTLVEPLDMSVPVIALSKEQGLLLQKKLQANQQVKATVKVEGSYSSKETSSNFVATRKPAGGGTGQIVMVTAHHDSTPSSPGANYGAAGLAVMLELARTLAERPIDTEIRFVSFGAVSAGEKGPRAYVSTLTKEEKEKIIAAYSLDGVGSQDAKELLVTTVQRTKNLPVQLAEKAGARFSTAVEDQVSGFREDRVLAQEDIPSAIITRPPVNHLRNNPDDTAEKISLEQLTKTAQMMFVAVTQITDSSTSAYPIVKERYTVQRAVEEEEI</sequence>
<dbReference type="InterPro" id="IPR046450">
    <property type="entry name" value="PA_dom_sf"/>
</dbReference>
<reference evidence="4" key="2">
    <citation type="submission" date="2015-07" db="EMBL/GenBank/DDBJ databases">
        <title>MeaNS - Measles Nucleotide Surveillance Program.</title>
        <authorList>
            <person name="Tran T."/>
            <person name="Druce J."/>
        </authorList>
    </citation>
    <scope>NUCLEOTIDE SEQUENCE</scope>
    <source>
        <strain evidence="4">DSM 9887</strain>
    </source>
</reference>
<evidence type="ECO:0000313" key="5">
    <source>
        <dbReference type="Proteomes" id="UP000036834"/>
    </source>
</evidence>
<evidence type="ECO:0008006" key="7">
    <source>
        <dbReference type="Google" id="ProtNLM"/>
    </source>
</evidence>
<dbReference type="PANTHER" id="PTHR12147">
    <property type="entry name" value="METALLOPEPTIDASE M28 FAMILY MEMBER"/>
    <property type="match status" value="1"/>
</dbReference>
<dbReference type="PATRIC" id="fig|54915.3.peg.3257"/>
<dbReference type="InterPro" id="IPR003137">
    <property type="entry name" value="PA_domain"/>
</dbReference>
<dbReference type="RefSeq" id="WP_049740264.1">
    <property type="nucleotide sequence ID" value="NZ_BJON01000002.1"/>
</dbReference>
<reference evidence="3 6" key="3">
    <citation type="submission" date="2019-06" db="EMBL/GenBank/DDBJ databases">
        <title>Whole genome shotgun sequence of Brevibacillus reuszeri NBRC 15719.</title>
        <authorList>
            <person name="Hosoyama A."/>
            <person name="Uohara A."/>
            <person name="Ohji S."/>
            <person name="Ichikawa N."/>
        </authorList>
    </citation>
    <scope>NUCLEOTIDE SEQUENCE [LARGE SCALE GENOMIC DNA]</scope>
    <source>
        <strain evidence="3 6">NBRC 15719</strain>
    </source>
</reference>
<organism evidence="4 5">
    <name type="scientific">Brevibacillus reuszeri</name>
    <dbReference type="NCBI Taxonomy" id="54915"/>
    <lineage>
        <taxon>Bacteria</taxon>
        <taxon>Bacillati</taxon>
        <taxon>Bacillota</taxon>
        <taxon>Bacilli</taxon>
        <taxon>Bacillales</taxon>
        <taxon>Paenibacillaceae</taxon>
        <taxon>Brevibacillus</taxon>
    </lineage>
</organism>
<dbReference type="GO" id="GO:0006508">
    <property type="term" value="P:proteolysis"/>
    <property type="evidence" value="ECO:0007669"/>
    <property type="project" value="InterPro"/>
</dbReference>
<dbReference type="OrthoDB" id="9762302at2"/>
<feature type="domain" description="PA" evidence="1">
    <location>
        <begin position="121"/>
        <end position="202"/>
    </location>
</feature>
<dbReference type="GO" id="GO:0008235">
    <property type="term" value="F:metalloexopeptidase activity"/>
    <property type="evidence" value="ECO:0007669"/>
    <property type="project" value="InterPro"/>
</dbReference>
<dbReference type="AlphaFoldDB" id="A0A0K9YSR2"/>
<dbReference type="PANTHER" id="PTHR12147:SF26">
    <property type="entry name" value="PEPTIDASE M28 DOMAIN-CONTAINING PROTEIN"/>
    <property type="match status" value="1"/>
</dbReference>
<dbReference type="Gene3D" id="3.50.30.30">
    <property type="match status" value="1"/>
</dbReference>
<reference evidence="5" key="1">
    <citation type="submission" date="2015-07" db="EMBL/GenBank/DDBJ databases">
        <title>Genome sequencing project for genomic taxonomy and phylogenomics of Bacillus-like bacteria.</title>
        <authorList>
            <person name="Liu B."/>
            <person name="Wang J."/>
            <person name="Zhu Y."/>
            <person name="Liu G."/>
            <person name="Chen Q."/>
            <person name="Chen Z."/>
            <person name="Lan J."/>
            <person name="Che J."/>
            <person name="Ge C."/>
            <person name="Shi H."/>
            <person name="Pan Z."/>
            <person name="Liu X."/>
        </authorList>
    </citation>
    <scope>NUCLEOTIDE SEQUENCE [LARGE SCALE GENOMIC DNA]</scope>
    <source>
        <strain evidence="5">DSM 9887</strain>
    </source>
</reference>
<dbReference type="InterPro" id="IPR007484">
    <property type="entry name" value="Peptidase_M28"/>
</dbReference>
<protein>
    <recommendedName>
        <fullName evidence="7">Aminopeptidase</fullName>
    </recommendedName>
</protein>
<feature type="domain" description="Peptidase M28" evidence="2">
    <location>
        <begin position="231"/>
        <end position="417"/>
    </location>
</feature>
<proteinExistence type="predicted"/>